<gene>
    <name evidence="4" type="ORF">PZE19_32360</name>
</gene>
<proteinExistence type="predicted"/>
<organism evidence="4 5">
    <name type="scientific">Paludisphaera mucosa</name>
    <dbReference type="NCBI Taxonomy" id="3030827"/>
    <lineage>
        <taxon>Bacteria</taxon>
        <taxon>Pseudomonadati</taxon>
        <taxon>Planctomycetota</taxon>
        <taxon>Planctomycetia</taxon>
        <taxon>Isosphaerales</taxon>
        <taxon>Isosphaeraceae</taxon>
        <taxon>Paludisphaera</taxon>
    </lineage>
</organism>
<feature type="region of interest" description="Disordered" evidence="2">
    <location>
        <begin position="333"/>
        <end position="359"/>
    </location>
</feature>
<reference evidence="4 5" key="1">
    <citation type="submission" date="2023-03" db="EMBL/GenBank/DDBJ databases">
        <title>Paludisphaera mucosa sp. nov. a novel planctomycete from northern fen.</title>
        <authorList>
            <person name="Ivanova A."/>
        </authorList>
    </citation>
    <scope>NUCLEOTIDE SEQUENCE [LARGE SCALE GENOMIC DNA]</scope>
    <source>
        <strain evidence="4 5">Pla2</strain>
    </source>
</reference>
<dbReference type="InterPro" id="IPR013762">
    <property type="entry name" value="Integrase-like_cat_sf"/>
</dbReference>
<evidence type="ECO:0000256" key="1">
    <source>
        <dbReference type="ARBA" id="ARBA00023172"/>
    </source>
</evidence>
<sequence length="459" mass="50964">MSIDRTAPDAVVTPELIQAVLKALLSSFQHPVAPKDVRPPRPGKAPSYCRHKATNRAYVTLPGKPKGRVVYLGPYGSAESRNRYDATIAAWLDGRRVESKAAKEEPPPSVSYVAGRFLEWARGYYRKRGEPTNQVRIVDQSLRVLVAEFGGSPAASFDAQALKRVRSRFVESGLSRGECNRRAGIVTRCFRWATSEGLAPASAWHSCKSVEGLRRGRCEAPETEPVGPVPLDVVEATIPRMPTPVAAMVRLQLLTGMRPGEAAQITRAMIDETADPWVYRPDRHKSEHHGRKREIPIGPQAQALLSGFFRAGSDEPLFSPKLWMVQRKQALRAARRSKVQPSQVDRSRPSRKRPAGAAYDRTSYTRAVARACAAAFPHPTLEDVPARRLGKAQKATLQEWRKAHRWHPNQLRHTFATEVRRRFGLEAAQVLLGHARAEVTQVYAERDLAAAARIAAEIG</sequence>
<evidence type="ECO:0000313" key="4">
    <source>
        <dbReference type="EMBL" id="MDG3008483.1"/>
    </source>
</evidence>
<keyword evidence="5" id="KW-1185">Reference proteome</keyword>
<dbReference type="Proteomes" id="UP001216907">
    <property type="component" value="Unassembled WGS sequence"/>
</dbReference>
<comment type="caution">
    <text evidence="4">The sequence shown here is derived from an EMBL/GenBank/DDBJ whole genome shotgun (WGS) entry which is preliminary data.</text>
</comment>
<evidence type="ECO:0000313" key="5">
    <source>
        <dbReference type="Proteomes" id="UP001216907"/>
    </source>
</evidence>
<dbReference type="RefSeq" id="WP_277864802.1">
    <property type="nucleotide sequence ID" value="NZ_JARRAG010000008.1"/>
</dbReference>
<dbReference type="CDD" id="cd00397">
    <property type="entry name" value="DNA_BRE_C"/>
    <property type="match status" value="1"/>
</dbReference>
<dbReference type="PANTHER" id="PTHR30349">
    <property type="entry name" value="PHAGE INTEGRASE-RELATED"/>
    <property type="match status" value="1"/>
</dbReference>
<dbReference type="Gene3D" id="1.10.443.10">
    <property type="entry name" value="Intergrase catalytic core"/>
    <property type="match status" value="1"/>
</dbReference>
<keyword evidence="1" id="KW-0233">DNA recombination</keyword>
<dbReference type="Pfam" id="PF00589">
    <property type="entry name" value="Phage_integrase"/>
    <property type="match status" value="1"/>
</dbReference>
<dbReference type="SUPFAM" id="SSF56349">
    <property type="entry name" value="DNA breaking-rejoining enzymes"/>
    <property type="match status" value="1"/>
</dbReference>
<feature type="domain" description="Tyr recombinase" evidence="3">
    <location>
        <begin position="224"/>
        <end position="456"/>
    </location>
</feature>
<accession>A0ABT6FLM7</accession>
<evidence type="ECO:0000256" key="2">
    <source>
        <dbReference type="SAM" id="MobiDB-lite"/>
    </source>
</evidence>
<dbReference type="PROSITE" id="PS51898">
    <property type="entry name" value="TYR_RECOMBINASE"/>
    <property type="match status" value="1"/>
</dbReference>
<name>A0ABT6FLM7_9BACT</name>
<dbReference type="InterPro" id="IPR011010">
    <property type="entry name" value="DNA_brk_join_enz"/>
</dbReference>
<protein>
    <submittedName>
        <fullName evidence="4">Site-specific integrase</fullName>
    </submittedName>
</protein>
<dbReference type="InterPro" id="IPR050090">
    <property type="entry name" value="Tyrosine_recombinase_XerCD"/>
</dbReference>
<dbReference type="InterPro" id="IPR002104">
    <property type="entry name" value="Integrase_catalytic"/>
</dbReference>
<dbReference type="EMBL" id="JARRAG010000008">
    <property type="protein sequence ID" value="MDG3008483.1"/>
    <property type="molecule type" value="Genomic_DNA"/>
</dbReference>
<dbReference type="PANTHER" id="PTHR30349:SF64">
    <property type="entry name" value="PROPHAGE INTEGRASE INTD-RELATED"/>
    <property type="match status" value="1"/>
</dbReference>
<evidence type="ECO:0000259" key="3">
    <source>
        <dbReference type="PROSITE" id="PS51898"/>
    </source>
</evidence>